<dbReference type="InterPro" id="IPR015424">
    <property type="entry name" value="PyrdxlP-dep_Trfase"/>
</dbReference>
<accession>A0A0S4UZU7</accession>
<evidence type="ECO:0008006" key="3">
    <source>
        <dbReference type="Google" id="ProtNLM"/>
    </source>
</evidence>
<evidence type="ECO:0000256" key="1">
    <source>
        <dbReference type="SAM" id="MobiDB-lite"/>
    </source>
</evidence>
<dbReference type="EMBL" id="LN899824">
    <property type="protein sequence ID" value="CUV27509.1"/>
    <property type="molecule type" value="Genomic_DNA"/>
</dbReference>
<evidence type="ECO:0000313" key="2">
    <source>
        <dbReference type="EMBL" id="CUV27509.1"/>
    </source>
</evidence>
<sequence length="263" mass="28382">MEWASYNLALGVGAEKIVEELKHNGFEAGRARSPVTDIQLHPIFKAAKTLGGDVQKWESLSEALLELASQSVDLNSVPRMRGLSSEAFPEHYYSRNLPGSSGVRVAPGGYCLRRALSRSDRPGRQGVFLAGSERGENPAPSRSRERLPGAGAGPQALGRLCPDRGRAAVRFAIRRRPISGTSTAIATSIARWATARPGPARPGGHSTLLNRWHAELAQRFVDMIPAAEMVAFLRTGSDAVSAAVRLARAITKRRVVLHWGLHG</sequence>
<dbReference type="SUPFAM" id="SSF53383">
    <property type="entry name" value="PLP-dependent transferases"/>
    <property type="match status" value="1"/>
</dbReference>
<reference evidence="2" key="1">
    <citation type="submission" date="2015-10" db="EMBL/GenBank/DDBJ databases">
        <authorList>
            <person name="Gilbert D.G."/>
        </authorList>
    </citation>
    <scope>NUCLEOTIDE SEQUENCE</scope>
    <source>
        <strain evidence="2">Phyl III-seqv23</strain>
    </source>
</reference>
<dbReference type="AlphaFoldDB" id="A0A0S4UZU7"/>
<name>A0A0S4UZU7_RALSL</name>
<gene>
    <name evidence="2" type="ORF">RUN1985_v1_80004</name>
</gene>
<feature type="region of interest" description="Disordered" evidence="1">
    <location>
        <begin position="122"/>
        <end position="159"/>
    </location>
</feature>
<dbReference type="Gene3D" id="3.40.640.10">
    <property type="entry name" value="Type I PLP-dependent aspartate aminotransferase-like (Major domain)"/>
    <property type="match status" value="1"/>
</dbReference>
<protein>
    <recommendedName>
        <fullName evidence="3">Glutamate-1-semialdehyde 2,1-aminomutase</fullName>
    </recommendedName>
</protein>
<organism evidence="2">
    <name type="scientific">Ralstonia solanacearum</name>
    <name type="common">Pseudomonas solanacearum</name>
    <dbReference type="NCBI Taxonomy" id="305"/>
    <lineage>
        <taxon>Bacteria</taxon>
        <taxon>Pseudomonadati</taxon>
        <taxon>Pseudomonadota</taxon>
        <taxon>Betaproteobacteria</taxon>
        <taxon>Burkholderiales</taxon>
        <taxon>Burkholderiaceae</taxon>
        <taxon>Ralstonia</taxon>
        <taxon>Ralstonia solanacearum species complex</taxon>
    </lineage>
</organism>
<dbReference type="InterPro" id="IPR015421">
    <property type="entry name" value="PyrdxlP-dep_Trfase_major"/>
</dbReference>
<proteinExistence type="predicted"/>